<evidence type="ECO:0000313" key="2">
    <source>
        <dbReference type="Proteomes" id="UP001631969"/>
    </source>
</evidence>
<reference evidence="1" key="1">
    <citation type="submission" date="2024-12" db="EMBL/GenBank/DDBJ databases">
        <authorList>
            <person name="Wu N."/>
        </authorList>
    </citation>
    <scope>NUCLEOTIDE SEQUENCE</scope>
    <source>
        <strain evidence="1">P15</strain>
    </source>
</reference>
<evidence type="ECO:0000313" key="1">
    <source>
        <dbReference type="EMBL" id="MFM9329836.1"/>
    </source>
</evidence>
<dbReference type="EMBL" id="JBJURJ010000010">
    <property type="protein sequence ID" value="MFM9329836.1"/>
    <property type="molecule type" value="Genomic_DNA"/>
</dbReference>
<comment type="caution">
    <text evidence="1">The sequence shown here is derived from an EMBL/GenBank/DDBJ whole genome shotgun (WGS) entry which is preliminary data.</text>
</comment>
<proteinExistence type="predicted"/>
<organism evidence="1 2">
    <name type="scientific">Paenibacillus mesotrionivorans</name>
    <dbReference type="NCBI Taxonomy" id="3160968"/>
    <lineage>
        <taxon>Bacteria</taxon>
        <taxon>Bacillati</taxon>
        <taxon>Bacillota</taxon>
        <taxon>Bacilli</taxon>
        <taxon>Bacillales</taxon>
        <taxon>Paenibacillaceae</taxon>
        <taxon>Paenibacillus</taxon>
    </lineage>
</organism>
<accession>A0ACC7P1L1</accession>
<keyword evidence="2" id="KW-1185">Reference proteome</keyword>
<sequence length="157" mass="17892">MVYEFDSGIHMLEGKIKWKVVYFPQPAEDAFGTNGKVPVHITVDGHTFEHTLLPSKNGHYFVYNEMIRRAVGKELGDCVHVVLKENKDIRQVVLPAYIEEGLESRQVLEAFLNQPDYLKREQIQFIELAKKEETRHNRIAALCGKLEPAQQQAGSGS</sequence>
<dbReference type="Proteomes" id="UP001631969">
    <property type="component" value="Unassembled WGS sequence"/>
</dbReference>
<gene>
    <name evidence="1" type="ORF">ACI1P1_16190</name>
</gene>
<protein>
    <submittedName>
        <fullName evidence="1">YdeI/OmpD-associated family protein</fullName>
    </submittedName>
</protein>
<name>A0ACC7P1L1_9BACL</name>